<dbReference type="EMBL" id="BPMS01000003">
    <property type="protein sequence ID" value="GIZ87656.1"/>
    <property type="molecule type" value="Genomic_DNA"/>
</dbReference>
<evidence type="ECO:0000259" key="2">
    <source>
        <dbReference type="SMART" id="SM00460"/>
    </source>
</evidence>
<dbReference type="EMBL" id="BPMT01000003">
    <property type="protein sequence ID" value="GIZ91997.1"/>
    <property type="molecule type" value="Genomic_DNA"/>
</dbReference>
<keyword evidence="1" id="KW-1133">Transmembrane helix</keyword>
<sequence length="679" mass="76621">MSLAAAQRIAARPIAPRPIPRIALTWLLVAQVLVILPHLLHLPLWIIGLWLLCAGWRIQVFRMRARYPSRLERAALMLGTAAAVFFSRGSLVGLDGGVLLLVAAFILKLVELRSRRDALLLIFLGFFVVVTGYLFDDGPLAALYSLLPVTALLAALIGMQHSGMAERPAATLKLAGAMMLQAVPLMLLLFLFFPRFGPLWSLPNPQKASTGLSDSMAPADIAELSQSSALAFRASFDGATPARPELYWRALTLEHFDGRRWSQSWGAQQRVQPQWSRQGPSLSYTIIMQPSGMPWLFALDVGVTDQQGVYLMSDFRLENRRPVTQNLLYQVRSWPQAIREPSGSRAMLNRTLQLPDGGDPLTRKWAAELRREHADTQALVDAVLRHFNREPYGYTLKPPALGSDSIDEFLFRTRMGFCAHYAGAMTFVLRAAGIPARVVTGYQGGELNQQGGYIAVRQMDAHAWVEYWQEGRGWISVDPTFQVAPERIELGADEALAGAEGFLEDSPFSPLRYRDVAWINQMRLAWEELNYNWQRWVLGYRGEQQLGLMQRWFGTLEWRSIVLVMVGGGAFILGLLALWLFKPWQREHDPQQRLLRRYEALLLRHGVQRDKGEGVRAFAERAAQRLPQQAQAIDAFARAFEAQRYAGQPASPEQLRELLRRLRRALPWRARPTAVADDR</sequence>
<dbReference type="InterPro" id="IPR021878">
    <property type="entry name" value="TgpA_N"/>
</dbReference>
<feature type="transmembrane region" description="Helical" evidence="1">
    <location>
        <begin position="117"/>
        <end position="135"/>
    </location>
</feature>
<dbReference type="Pfam" id="PF11992">
    <property type="entry name" value="TgpA_N"/>
    <property type="match status" value="1"/>
</dbReference>
<dbReference type="Proteomes" id="UP000887228">
    <property type="component" value="Unassembled WGS sequence"/>
</dbReference>
<dbReference type="InterPro" id="IPR052901">
    <property type="entry name" value="Bact_TGase-like"/>
</dbReference>
<feature type="transmembrane region" description="Helical" evidence="1">
    <location>
        <begin position="141"/>
        <end position="159"/>
    </location>
</feature>
<feature type="transmembrane region" description="Helical" evidence="1">
    <location>
        <begin position="92"/>
        <end position="110"/>
    </location>
</feature>
<keyword evidence="1" id="KW-0472">Membrane</keyword>
<dbReference type="InterPro" id="IPR038765">
    <property type="entry name" value="Papain-like_cys_pep_sf"/>
</dbReference>
<proteinExistence type="predicted"/>
<dbReference type="InterPro" id="IPR025403">
    <property type="entry name" value="TgpA-like_C"/>
</dbReference>
<dbReference type="Gene3D" id="3.10.620.30">
    <property type="match status" value="1"/>
</dbReference>
<dbReference type="Proteomes" id="UP000887212">
    <property type="component" value="Unassembled WGS sequence"/>
</dbReference>
<dbReference type="AlphaFoldDB" id="A0AA37CDZ4"/>
<gene>
    <name evidence="3" type="primary">tgpA</name>
    <name evidence="3" type="ORF">KAM435_09830</name>
    <name evidence="4" type="ORF">KAM436_09650</name>
</gene>
<dbReference type="PANTHER" id="PTHR42736:SF1">
    <property type="entry name" value="PROTEIN-GLUTAMINE GAMMA-GLUTAMYLTRANSFERASE"/>
    <property type="match status" value="1"/>
</dbReference>
<accession>A0AA37CDZ4</accession>
<dbReference type="Pfam" id="PF01841">
    <property type="entry name" value="Transglut_core"/>
    <property type="match status" value="1"/>
</dbReference>
<comment type="caution">
    <text evidence="3">The sequence shown here is derived from an EMBL/GenBank/DDBJ whole genome shotgun (WGS) entry which is preliminary data.</text>
</comment>
<feature type="transmembrane region" description="Helical" evidence="1">
    <location>
        <begin position="558"/>
        <end position="581"/>
    </location>
</feature>
<evidence type="ECO:0000313" key="3">
    <source>
        <dbReference type="EMBL" id="GIZ87656.1"/>
    </source>
</evidence>
<dbReference type="PANTHER" id="PTHR42736">
    <property type="entry name" value="PROTEIN-GLUTAMINE GAMMA-GLUTAMYLTRANSFERASE"/>
    <property type="match status" value="1"/>
</dbReference>
<keyword evidence="1" id="KW-0812">Transmembrane</keyword>
<dbReference type="RefSeq" id="WP_203792276.1">
    <property type="nucleotide sequence ID" value="NZ_AP024354.1"/>
</dbReference>
<feature type="transmembrane region" description="Helical" evidence="1">
    <location>
        <begin position="171"/>
        <end position="193"/>
    </location>
</feature>
<evidence type="ECO:0000256" key="1">
    <source>
        <dbReference type="SAM" id="Phobius"/>
    </source>
</evidence>
<evidence type="ECO:0000313" key="5">
    <source>
        <dbReference type="Proteomes" id="UP000887212"/>
    </source>
</evidence>
<evidence type="ECO:0000313" key="6">
    <source>
        <dbReference type="Proteomes" id="UP000887228"/>
    </source>
</evidence>
<dbReference type="InterPro" id="IPR002931">
    <property type="entry name" value="Transglutaminase-like"/>
</dbReference>
<evidence type="ECO:0000313" key="4">
    <source>
        <dbReference type="EMBL" id="GIZ91997.1"/>
    </source>
</evidence>
<reference evidence="3 6" key="1">
    <citation type="submission" date="2021-07" db="EMBL/GenBank/DDBJ databases">
        <title>Whole genome sequencing of carbapenem-resistant Pseudomonas spp. isolated in Japan.</title>
        <authorList>
            <person name="Suzuki M."/>
            <person name="Maehana S."/>
            <person name="Kitasato H."/>
        </authorList>
    </citation>
    <scope>NUCLEOTIDE SEQUENCE</scope>
    <source>
        <strain evidence="3">KAM435</strain>
        <strain evidence="4 6">KAM436</strain>
    </source>
</reference>
<dbReference type="SMART" id="SM00460">
    <property type="entry name" value="TGc"/>
    <property type="match status" value="1"/>
</dbReference>
<feature type="domain" description="Transglutaminase-like" evidence="2">
    <location>
        <begin position="410"/>
        <end position="481"/>
    </location>
</feature>
<organism evidence="3 5">
    <name type="scientific">Aquipseudomonas alcaligenes</name>
    <name type="common">Pseudomonas alcaligenes</name>
    <dbReference type="NCBI Taxonomy" id="43263"/>
    <lineage>
        <taxon>Bacteria</taxon>
        <taxon>Pseudomonadati</taxon>
        <taxon>Pseudomonadota</taxon>
        <taxon>Gammaproteobacteria</taxon>
        <taxon>Pseudomonadales</taxon>
        <taxon>Pseudomonadaceae</taxon>
        <taxon>Aquipseudomonas</taxon>
    </lineage>
</organism>
<dbReference type="SUPFAM" id="SSF54001">
    <property type="entry name" value="Cysteine proteinases"/>
    <property type="match status" value="1"/>
</dbReference>
<name>A0AA37CDZ4_AQUAC</name>
<protein>
    <submittedName>
        <fullName evidence="3">Protein-glutamine gamma-glutamyltransferase</fullName>
    </submittedName>
</protein>
<dbReference type="Pfam" id="PF13559">
    <property type="entry name" value="DUF4129"/>
    <property type="match status" value="1"/>
</dbReference>